<dbReference type="CDD" id="cd05016">
    <property type="entry name" value="SIS_PGI_2"/>
    <property type="match status" value="1"/>
</dbReference>
<feature type="compositionally biased region" description="Low complexity" evidence="10">
    <location>
        <begin position="68"/>
        <end position="93"/>
    </location>
</feature>
<evidence type="ECO:0000256" key="8">
    <source>
        <dbReference type="ARBA" id="ARBA00029321"/>
    </source>
</evidence>
<dbReference type="GO" id="GO:0004347">
    <property type="term" value="F:glucose-6-phosphate isomerase activity"/>
    <property type="evidence" value="ECO:0007669"/>
    <property type="project" value="UniProtKB-EC"/>
</dbReference>
<feature type="region of interest" description="Disordered" evidence="10">
    <location>
        <begin position="613"/>
        <end position="671"/>
    </location>
</feature>
<dbReference type="InterPro" id="IPR046348">
    <property type="entry name" value="SIS_dom_sf"/>
</dbReference>
<sequence length="731" mass="79732">MSRLDPQHKERVGGNTKGGNAVDDAAVFLLFLPPSSSARALASPTSNHVWQARYRSVYSSLPLPSDPAPGRAGPRAASLTSSPTPPRTRSSSAHLEGQPLPLRERPAKLEGGKVPAGMRAGAGLRCSVSWGIDCSSSGSTGAVLTCLGAVGDPGPVHHASNEHHRRQPTLLSPPRTDYPAWATLQKLYDQDHTKLVLKDLFAADPERFAKFSQAYDSPAKDVHILLDYSKNLINDDVFKALLDLAKEANVEQARDEMFAGKHINTSEDRAVLHVALRNVGGEFKINEAGANEVEGVLAHMTEFSHQIRSGEWKGYTGKAIDTIVNIGIGGSDLGPVMVTEALKPYGKQGMKMHFVSNVDGTHIAEVTHECDPETTLFIVASKTFTTQETLTNAESAREWFLKSASDKAHIAKHFVAVSTNTKAVEAFGIDSANMFQFWDWVGGRYSLWSAIGLSIMLYIGPDHFKELLTGAHEMDKHFKEAPLEQNLPVLLGLLGIWYNDFYGAQTHALLPYDQYMHKFADYFQQGDMESNGKFVTKDGRRVSYQTGPIIWGQSGTNGALPRFACAPTHLTGCPASAPPPPPRRPARLLQLHPPGHEAHPVRLLRGPIETQNPIGAACTTRHPPLQTSLRSRSPRVRQGRGDRPHGASARQAEERGAEEEQGGLRGNRPTNSILFQKLTPKTPRLTHCHVRAQDLHSRAASGASTRSTQQGVELGKVLARASSRSWTMSRT</sequence>
<dbReference type="EMBL" id="CENE01000067">
    <property type="protein sequence ID" value="CEQ43218.1"/>
    <property type="molecule type" value="Genomic_DNA"/>
</dbReference>
<dbReference type="UniPathway" id="UPA00109">
    <property type="reaction ID" value="UER00181"/>
</dbReference>
<dbReference type="GO" id="GO:0051156">
    <property type="term" value="P:glucose 6-phosphate metabolic process"/>
    <property type="evidence" value="ECO:0007669"/>
    <property type="project" value="TreeGrafter"/>
</dbReference>
<proteinExistence type="inferred from homology"/>
<accession>A0A0D6ETQ8</accession>
<evidence type="ECO:0000256" key="7">
    <source>
        <dbReference type="ARBA" id="ARBA00024178"/>
    </source>
</evidence>
<evidence type="ECO:0000256" key="6">
    <source>
        <dbReference type="ARBA" id="ARBA00023235"/>
    </source>
</evidence>
<dbReference type="Gene3D" id="3.40.50.10490">
    <property type="entry name" value="Glucose-6-phosphate isomerase like protein, domain 1"/>
    <property type="match status" value="3"/>
</dbReference>
<keyword evidence="5 9" id="KW-0324">Glycolysis</keyword>
<keyword evidence="4 9" id="KW-0312">Gluconeogenesis</keyword>
<comment type="catalytic activity">
    <reaction evidence="8 9">
        <text>alpha-D-glucose 6-phosphate = beta-D-fructose 6-phosphate</text>
        <dbReference type="Rhea" id="RHEA:11816"/>
        <dbReference type="ChEBI" id="CHEBI:57634"/>
        <dbReference type="ChEBI" id="CHEBI:58225"/>
        <dbReference type="EC" id="5.3.1.9"/>
    </reaction>
</comment>
<evidence type="ECO:0000256" key="2">
    <source>
        <dbReference type="ARBA" id="ARBA00006604"/>
    </source>
</evidence>
<organism evidence="11 12">
    <name type="scientific">Sporidiobolus salmonicolor</name>
    <name type="common">Yeast-like fungus</name>
    <name type="synonym">Sporobolomyces salmonicolor</name>
    <dbReference type="NCBI Taxonomy" id="5005"/>
    <lineage>
        <taxon>Eukaryota</taxon>
        <taxon>Fungi</taxon>
        <taxon>Dikarya</taxon>
        <taxon>Basidiomycota</taxon>
        <taxon>Pucciniomycotina</taxon>
        <taxon>Microbotryomycetes</taxon>
        <taxon>Sporidiobolales</taxon>
        <taxon>Sporidiobolaceae</taxon>
        <taxon>Sporobolomyces</taxon>
    </lineage>
</organism>
<evidence type="ECO:0000313" key="12">
    <source>
        <dbReference type="Proteomes" id="UP000243876"/>
    </source>
</evidence>
<dbReference type="NCBIfam" id="NF001211">
    <property type="entry name" value="PRK00179.1"/>
    <property type="match status" value="1"/>
</dbReference>
<evidence type="ECO:0000256" key="4">
    <source>
        <dbReference type="ARBA" id="ARBA00022432"/>
    </source>
</evidence>
<dbReference type="PROSITE" id="PS00765">
    <property type="entry name" value="P_GLUCOSE_ISOMERASE_1"/>
    <property type="match status" value="1"/>
</dbReference>
<comment type="pathway">
    <text evidence="1 9">Carbohydrate degradation; glycolysis; D-glyceraldehyde 3-phosphate and glycerone phosphate from D-glucose: step 2/4.</text>
</comment>
<dbReference type="InterPro" id="IPR018189">
    <property type="entry name" value="Phosphoglucose_isomerase_CS"/>
</dbReference>
<feature type="compositionally biased region" description="Basic and acidic residues" evidence="10">
    <location>
        <begin position="102"/>
        <end position="111"/>
    </location>
</feature>
<evidence type="ECO:0000256" key="9">
    <source>
        <dbReference type="RuleBase" id="RU000612"/>
    </source>
</evidence>
<protein>
    <recommendedName>
        <fullName evidence="3 9">Glucose-6-phosphate isomerase</fullName>
        <ecNumber evidence="3 9">5.3.1.9</ecNumber>
    </recommendedName>
</protein>
<feature type="region of interest" description="Disordered" evidence="10">
    <location>
        <begin position="65"/>
        <end position="114"/>
    </location>
</feature>
<dbReference type="InterPro" id="IPR035476">
    <property type="entry name" value="SIS_PGI_1"/>
</dbReference>
<name>A0A0D6ETQ8_SPOSA</name>
<dbReference type="Proteomes" id="UP000243876">
    <property type="component" value="Unassembled WGS sequence"/>
</dbReference>
<keyword evidence="6 9" id="KW-0413">Isomerase</keyword>
<dbReference type="GO" id="GO:0097367">
    <property type="term" value="F:carbohydrate derivative binding"/>
    <property type="evidence" value="ECO:0007669"/>
    <property type="project" value="InterPro"/>
</dbReference>
<dbReference type="CDD" id="cd05015">
    <property type="entry name" value="SIS_PGI_1"/>
    <property type="match status" value="1"/>
</dbReference>
<dbReference type="PANTHER" id="PTHR11469:SF1">
    <property type="entry name" value="GLUCOSE-6-PHOSPHATE ISOMERASE"/>
    <property type="match status" value="1"/>
</dbReference>
<dbReference type="FunFam" id="3.40.50.10490:FF:000004">
    <property type="entry name" value="Glucose-6-phosphate isomerase"/>
    <property type="match status" value="1"/>
</dbReference>
<evidence type="ECO:0000256" key="5">
    <source>
        <dbReference type="ARBA" id="ARBA00023152"/>
    </source>
</evidence>
<gene>
    <name evidence="11" type="primary">SPOSA6832_05126</name>
</gene>
<dbReference type="InterPro" id="IPR035482">
    <property type="entry name" value="SIS_PGI_2"/>
</dbReference>
<dbReference type="InterPro" id="IPR001672">
    <property type="entry name" value="G6P_Isomerase"/>
</dbReference>
<dbReference type="PANTHER" id="PTHR11469">
    <property type="entry name" value="GLUCOSE-6-PHOSPHATE ISOMERASE"/>
    <property type="match status" value="1"/>
</dbReference>
<dbReference type="GO" id="GO:0005829">
    <property type="term" value="C:cytosol"/>
    <property type="evidence" value="ECO:0007669"/>
    <property type="project" value="TreeGrafter"/>
</dbReference>
<reference evidence="12" key="1">
    <citation type="submission" date="2015-02" db="EMBL/GenBank/DDBJ databases">
        <authorList>
            <person name="Gon?alves P."/>
        </authorList>
    </citation>
    <scope>NUCLEOTIDE SEQUENCE [LARGE SCALE GENOMIC DNA]</scope>
</reference>
<feature type="compositionally biased region" description="Basic and acidic residues" evidence="10">
    <location>
        <begin position="1"/>
        <end position="12"/>
    </location>
</feature>
<evidence type="ECO:0000313" key="11">
    <source>
        <dbReference type="EMBL" id="CEQ43218.1"/>
    </source>
</evidence>
<comment type="similarity">
    <text evidence="2 9">Belongs to the GPI family.</text>
</comment>
<dbReference type="AlphaFoldDB" id="A0A0D6ETQ8"/>
<dbReference type="PROSITE" id="PS51463">
    <property type="entry name" value="P_GLUCOSE_ISOMERASE_3"/>
    <property type="match status" value="1"/>
</dbReference>
<dbReference type="EC" id="5.3.1.9" evidence="3 9"/>
<feature type="compositionally biased region" description="Basic and acidic residues" evidence="10">
    <location>
        <begin position="639"/>
        <end position="655"/>
    </location>
</feature>
<dbReference type="GO" id="GO:0048029">
    <property type="term" value="F:monosaccharide binding"/>
    <property type="evidence" value="ECO:0007669"/>
    <property type="project" value="TreeGrafter"/>
</dbReference>
<comment type="function">
    <text evidence="7">In the cytoplasm, catalyzes the conversion of glucose-6-phosphate to fructose-6-phosphate, the second step in glycolysis, and the reverse reaction during gluconeogenesis.</text>
</comment>
<evidence type="ECO:0000256" key="10">
    <source>
        <dbReference type="SAM" id="MobiDB-lite"/>
    </source>
</evidence>
<dbReference type="Pfam" id="PF00342">
    <property type="entry name" value="PGI"/>
    <property type="match status" value="1"/>
</dbReference>
<dbReference type="HAMAP" id="MF_00473">
    <property type="entry name" value="G6P_isomerase"/>
    <property type="match status" value="1"/>
</dbReference>
<dbReference type="SUPFAM" id="SSF53697">
    <property type="entry name" value="SIS domain"/>
    <property type="match status" value="1"/>
</dbReference>
<dbReference type="PRINTS" id="PR00662">
    <property type="entry name" value="G6PISOMERASE"/>
</dbReference>
<dbReference type="GO" id="GO:0006096">
    <property type="term" value="P:glycolytic process"/>
    <property type="evidence" value="ECO:0007669"/>
    <property type="project" value="UniProtKB-UniPathway"/>
</dbReference>
<evidence type="ECO:0000256" key="3">
    <source>
        <dbReference type="ARBA" id="ARBA00011952"/>
    </source>
</evidence>
<keyword evidence="12" id="KW-1185">Reference proteome</keyword>
<feature type="region of interest" description="Disordered" evidence="10">
    <location>
        <begin position="1"/>
        <end position="20"/>
    </location>
</feature>
<evidence type="ECO:0000256" key="1">
    <source>
        <dbReference type="ARBA" id="ARBA00004926"/>
    </source>
</evidence>
<dbReference type="GO" id="GO:0006094">
    <property type="term" value="P:gluconeogenesis"/>
    <property type="evidence" value="ECO:0007669"/>
    <property type="project" value="UniProtKB-KW"/>
</dbReference>
<dbReference type="OrthoDB" id="5831190at2759"/>